<reference evidence="1" key="1">
    <citation type="submission" date="2018-05" db="EMBL/GenBank/DDBJ databases">
        <authorList>
            <person name="Lanie J.A."/>
            <person name="Ng W.-L."/>
            <person name="Kazmierczak K.M."/>
            <person name="Andrzejewski T.M."/>
            <person name="Davidsen T.M."/>
            <person name="Wayne K.J."/>
            <person name="Tettelin H."/>
            <person name="Glass J.I."/>
            <person name="Rusch D."/>
            <person name="Podicherti R."/>
            <person name="Tsui H.-C.T."/>
            <person name="Winkler M.E."/>
        </authorList>
    </citation>
    <scope>NUCLEOTIDE SEQUENCE</scope>
</reference>
<dbReference type="EMBL" id="UINC01157759">
    <property type="protein sequence ID" value="SVD54927.1"/>
    <property type="molecule type" value="Genomic_DNA"/>
</dbReference>
<proteinExistence type="predicted"/>
<sequence length="23" mass="2815">MINVIIIKKLYKLWRTGTWPIDL</sequence>
<gene>
    <name evidence="1" type="ORF">METZ01_LOCUS407781</name>
</gene>
<dbReference type="AlphaFoldDB" id="A0A382W7X6"/>
<accession>A0A382W7X6</accession>
<organism evidence="1">
    <name type="scientific">marine metagenome</name>
    <dbReference type="NCBI Taxonomy" id="408172"/>
    <lineage>
        <taxon>unclassified sequences</taxon>
        <taxon>metagenomes</taxon>
        <taxon>ecological metagenomes</taxon>
    </lineage>
</organism>
<protein>
    <submittedName>
        <fullName evidence="1">Uncharacterized protein</fullName>
    </submittedName>
</protein>
<feature type="non-terminal residue" evidence="1">
    <location>
        <position position="23"/>
    </location>
</feature>
<name>A0A382W7X6_9ZZZZ</name>
<evidence type="ECO:0000313" key="1">
    <source>
        <dbReference type="EMBL" id="SVD54927.1"/>
    </source>
</evidence>